<evidence type="ECO:0000313" key="2">
    <source>
        <dbReference type="Proteomes" id="UP000307217"/>
    </source>
</evidence>
<protein>
    <submittedName>
        <fullName evidence="1">Uncharacterized protein</fullName>
    </submittedName>
</protein>
<accession>A0A5S3UZZ8</accession>
<evidence type="ECO:0000313" key="1">
    <source>
        <dbReference type="EMBL" id="TMO63588.1"/>
    </source>
</evidence>
<dbReference type="AlphaFoldDB" id="A0A5S3UZZ8"/>
<gene>
    <name evidence="1" type="ORF">CWC19_19085</name>
</gene>
<name>A0A5S3UZZ8_9GAMM</name>
<organism evidence="1 2">
    <name type="scientific">Pseudoalteromonas aurantia</name>
    <dbReference type="NCBI Taxonomy" id="43654"/>
    <lineage>
        <taxon>Bacteria</taxon>
        <taxon>Pseudomonadati</taxon>
        <taxon>Pseudomonadota</taxon>
        <taxon>Gammaproteobacteria</taxon>
        <taxon>Alteromonadales</taxon>
        <taxon>Pseudoalteromonadaceae</taxon>
        <taxon>Pseudoalteromonas</taxon>
    </lineage>
</organism>
<dbReference type="Proteomes" id="UP000307217">
    <property type="component" value="Unassembled WGS sequence"/>
</dbReference>
<comment type="caution">
    <text evidence="1">The sequence shown here is derived from an EMBL/GenBank/DDBJ whole genome shotgun (WGS) entry which is preliminary data.</text>
</comment>
<reference evidence="2" key="2">
    <citation type="submission" date="2019-06" db="EMBL/GenBank/DDBJ databases">
        <title>Co-occurence of chitin degradation, pigmentation and bioactivity in marine Pseudoalteromonas.</title>
        <authorList>
            <person name="Sonnenschein E.C."/>
            <person name="Bech P.K."/>
        </authorList>
    </citation>
    <scope>NUCLEOTIDE SEQUENCE [LARGE SCALE GENOMIC DNA]</scope>
    <source>
        <strain evidence="2">S3790</strain>
    </source>
</reference>
<sequence>MIVNFDSNSASRTLSIGKSALTFKGTTLKDMKWLAEFTDIESFTFENDVLLKITLNSGFSKNIGRVTASCKKLINSHFKERDVVW</sequence>
<dbReference type="EMBL" id="PNBX01000117">
    <property type="protein sequence ID" value="TMO63588.1"/>
    <property type="molecule type" value="Genomic_DNA"/>
</dbReference>
<proteinExistence type="predicted"/>
<reference evidence="1 2" key="1">
    <citation type="submission" date="2018-01" db="EMBL/GenBank/DDBJ databases">
        <authorList>
            <person name="Paulsen S."/>
            <person name="Gram L.K."/>
        </authorList>
    </citation>
    <scope>NUCLEOTIDE SEQUENCE [LARGE SCALE GENOMIC DNA]</scope>
    <source>
        <strain evidence="1 2">S3790</strain>
    </source>
</reference>